<organism evidence="15 16">
    <name type="scientific">Aspergillus sydowii CBS 593.65</name>
    <dbReference type="NCBI Taxonomy" id="1036612"/>
    <lineage>
        <taxon>Eukaryota</taxon>
        <taxon>Fungi</taxon>
        <taxon>Dikarya</taxon>
        <taxon>Ascomycota</taxon>
        <taxon>Pezizomycotina</taxon>
        <taxon>Eurotiomycetes</taxon>
        <taxon>Eurotiomycetidae</taxon>
        <taxon>Eurotiales</taxon>
        <taxon>Aspergillaceae</taxon>
        <taxon>Aspergillus</taxon>
        <taxon>Aspergillus subgen. Nidulantes</taxon>
    </lineage>
</organism>
<comment type="function">
    <text evidence="14">Catalyzes the third of the four reactions of the long-chain fatty acids elongation cycle. This endoplasmic reticulum-bound enzymatic process, allows the addition of two carbons to the chain of long- and very long-chain fatty acids/VLCFAs per cycle. This enzyme catalyzes the dehydration of the 3-hydroxyacyl-CoA intermediate into trans-2,3-enoyl-CoA, within each cycle of fatty acid elongation. Thereby, it participates to the production of VLCFAs of different chain lengths that are involved in multiple biological processes as precursors of membrane lipids and lipid mediators.</text>
</comment>
<keyword evidence="8 14" id="KW-1133">Transmembrane helix</keyword>
<dbReference type="InterPro" id="IPR007482">
    <property type="entry name" value="Tyr_Pase-like_PTPLA"/>
</dbReference>
<evidence type="ECO:0000256" key="1">
    <source>
        <dbReference type="ARBA" id="ARBA00004141"/>
    </source>
</evidence>
<protein>
    <recommendedName>
        <fullName evidence="4 14">Very-long-chain (3R)-3-hydroxyacyl-CoA dehydratase</fullName>
        <ecNumber evidence="4 14">4.2.1.134</ecNumber>
    </recommendedName>
</protein>
<evidence type="ECO:0000256" key="14">
    <source>
        <dbReference type="RuleBase" id="RU363109"/>
    </source>
</evidence>
<comment type="pathway">
    <text evidence="2 14">Lipid metabolism; fatty acid biosynthesis.</text>
</comment>
<dbReference type="UniPathway" id="UPA00094"/>
<evidence type="ECO:0000256" key="10">
    <source>
        <dbReference type="ARBA" id="ARBA00023136"/>
    </source>
</evidence>
<evidence type="ECO:0000256" key="3">
    <source>
        <dbReference type="ARBA" id="ARBA00007811"/>
    </source>
</evidence>
<evidence type="ECO:0000256" key="11">
    <source>
        <dbReference type="ARBA" id="ARBA00023160"/>
    </source>
</evidence>
<comment type="subcellular location">
    <subcellularLocation>
        <location evidence="14">Endoplasmic reticulum membrane</location>
        <topology evidence="14">Multi-pass membrane protein</topology>
    </subcellularLocation>
    <subcellularLocation>
        <location evidence="1">Membrane</location>
        <topology evidence="1">Multi-pass membrane protein</topology>
    </subcellularLocation>
</comment>
<dbReference type="GO" id="GO:0005789">
    <property type="term" value="C:endoplasmic reticulum membrane"/>
    <property type="evidence" value="ECO:0007669"/>
    <property type="project" value="UniProtKB-SubCell"/>
</dbReference>
<keyword evidence="14" id="KW-0256">Endoplasmic reticulum</keyword>
<accession>A0A1L9TYB9</accession>
<keyword evidence="9 14" id="KW-0443">Lipid metabolism</keyword>
<dbReference type="RefSeq" id="XP_040708247.1">
    <property type="nucleotide sequence ID" value="XM_040840439.1"/>
</dbReference>
<comment type="similarity">
    <text evidence="3 14">Belongs to the very long-chain fatty acids dehydratase HACD family.</text>
</comment>
<keyword evidence="12 14" id="KW-0456">Lyase</keyword>
<feature type="transmembrane region" description="Helical" evidence="14">
    <location>
        <begin position="165"/>
        <end position="186"/>
    </location>
</feature>
<dbReference type="GO" id="GO:0102158">
    <property type="term" value="F:very-long-chain (3R)-3-hydroxyacyl-CoA dehydratase activity"/>
    <property type="evidence" value="ECO:0007669"/>
    <property type="project" value="UniProtKB-EC"/>
</dbReference>
<dbReference type="GO" id="GO:0042761">
    <property type="term" value="P:very long-chain fatty acid biosynthetic process"/>
    <property type="evidence" value="ECO:0007669"/>
    <property type="project" value="TreeGrafter"/>
</dbReference>
<evidence type="ECO:0000256" key="2">
    <source>
        <dbReference type="ARBA" id="ARBA00005194"/>
    </source>
</evidence>
<keyword evidence="6 14" id="KW-0812">Transmembrane</keyword>
<feature type="transmembrane region" description="Helical" evidence="14">
    <location>
        <begin position="12"/>
        <end position="33"/>
    </location>
</feature>
<feature type="transmembrane region" description="Helical" evidence="14">
    <location>
        <begin position="192"/>
        <end position="212"/>
    </location>
</feature>
<dbReference type="GO" id="GO:0030148">
    <property type="term" value="P:sphingolipid biosynthetic process"/>
    <property type="evidence" value="ECO:0007669"/>
    <property type="project" value="TreeGrafter"/>
</dbReference>
<keyword evidence="5 14" id="KW-0444">Lipid biosynthesis</keyword>
<dbReference type="EMBL" id="KV878582">
    <property type="protein sequence ID" value="OJJ64441.1"/>
    <property type="molecule type" value="Genomic_DNA"/>
</dbReference>
<dbReference type="PANTHER" id="PTHR11035">
    <property type="entry name" value="VERY-LONG-CHAIN (3R)-3-HYDROXYACYL-COA DEHYDRATASE"/>
    <property type="match status" value="1"/>
</dbReference>
<evidence type="ECO:0000256" key="5">
    <source>
        <dbReference type="ARBA" id="ARBA00022516"/>
    </source>
</evidence>
<evidence type="ECO:0000256" key="12">
    <source>
        <dbReference type="ARBA" id="ARBA00023239"/>
    </source>
</evidence>
<dbReference type="Pfam" id="PF04387">
    <property type="entry name" value="PTPLA"/>
    <property type="match status" value="1"/>
</dbReference>
<comment type="catalytic activity">
    <reaction evidence="13 14">
        <text>a very-long-chain (3R)-3-hydroxyacyl-CoA = a very-long-chain (2E)-enoyl-CoA + H2O</text>
        <dbReference type="Rhea" id="RHEA:45812"/>
        <dbReference type="ChEBI" id="CHEBI:15377"/>
        <dbReference type="ChEBI" id="CHEBI:83728"/>
        <dbReference type="ChEBI" id="CHEBI:85440"/>
        <dbReference type="EC" id="4.2.1.134"/>
    </reaction>
</comment>
<reference evidence="16" key="1">
    <citation type="journal article" date="2017" name="Genome Biol.">
        <title>Comparative genomics reveals high biological diversity and specific adaptations in the industrially and medically important fungal genus Aspergillus.</title>
        <authorList>
            <person name="de Vries R.P."/>
            <person name="Riley R."/>
            <person name="Wiebenga A."/>
            <person name="Aguilar-Osorio G."/>
            <person name="Amillis S."/>
            <person name="Uchima C.A."/>
            <person name="Anderluh G."/>
            <person name="Asadollahi M."/>
            <person name="Askin M."/>
            <person name="Barry K."/>
            <person name="Battaglia E."/>
            <person name="Bayram O."/>
            <person name="Benocci T."/>
            <person name="Braus-Stromeyer S.A."/>
            <person name="Caldana C."/>
            <person name="Canovas D."/>
            <person name="Cerqueira G.C."/>
            <person name="Chen F."/>
            <person name="Chen W."/>
            <person name="Choi C."/>
            <person name="Clum A."/>
            <person name="Dos Santos R.A."/>
            <person name="Damasio A.R."/>
            <person name="Diallinas G."/>
            <person name="Emri T."/>
            <person name="Fekete E."/>
            <person name="Flipphi M."/>
            <person name="Freyberg S."/>
            <person name="Gallo A."/>
            <person name="Gournas C."/>
            <person name="Habgood R."/>
            <person name="Hainaut M."/>
            <person name="Harispe M.L."/>
            <person name="Henrissat B."/>
            <person name="Hilden K.S."/>
            <person name="Hope R."/>
            <person name="Hossain A."/>
            <person name="Karabika E."/>
            <person name="Karaffa L."/>
            <person name="Karanyi Z."/>
            <person name="Krasevec N."/>
            <person name="Kuo A."/>
            <person name="Kusch H."/>
            <person name="LaButti K."/>
            <person name="Lagendijk E.L."/>
            <person name="Lapidus A."/>
            <person name="Levasseur A."/>
            <person name="Lindquist E."/>
            <person name="Lipzen A."/>
            <person name="Logrieco A.F."/>
            <person name="MacCabe A."/>
            <person name="Maekelae M.R."/>
            <person name="Malavazi I."/>
            <person name="Melin P."/>
            <person name="Meyer V."/>
            <person name="Mielnichuk N."/>
            <person name="Miskei M."/>
            <person name="Molnar A.P."/>
            <person name="Mule G."/>
            <person name="Ngan C.Y."/>
            <person name="Orejas M."/>
            <person name="Orosz E."/>
            <person name="Ouedraogo J.P."/>
            <person name="Overkamp K.M."/>
            <person name="Park H.-S."/>
            <person name="Perrone G."/>
            <person name="Piumi F."/>
            <person name="Punt P.J."/>
            <person name="Ram A.F."/>
            <person name="Ramon A."/>
            <person name="Rauscher S."/>
            <person name="Record E."/>
            <person name="Riano-Pachon D.M."/>
            <person name="Robert V."/>
            <person name="Roehrig J."/>
            <person name="Ruller R."/>
            <person name="Salamov A."/>
            <person name="Salih N.S."/>
            <person name="Samson R.A."/>
            <person name="Sandor E."/>
            <person name="Sanguinetti M."/>
            <person name="Schuetze T."/>
            <person name="Sepcic K."/>
            <person name="Shelest E."/>
            <person name="Sherlock G."/>
            <person name="Sophianopoulou V."/>
            <person name="Squina F.M."/>
            <person name="Sun H."/>
            <person name="Susca A."/>
            <person name="Todd R.B."/>
            <person name="Tsang A."/>
            <person name="Unkles S.E."/>
            <person name="van de Wiele N."/>
            <person name="van Rossen-Uffink D."/>
            <person name="Oliveira J.V."/>
            <person name="Vesth T.C."/>
            <person name="Visser J."/>
            <person name="Yu J.-H."/>
            <person name="Zhou M."/>
            <person name="Andersen M.R."/>
            <person name="Archer D.B."/>
            <person name="Baker S.E."/>
            <person name="Benoit I."/>
            <person name="Brakhage A.A."/>
            <person name="Braus G.H."/>
            <person name="Fischer R."/>
            <person name="Frisvad J.C."/>
            <person name="Goldman G.H."/>
            <person name="Houbraken J."/>
            <person name="Oakley B."/>
            <person name="Pocsi I."/>
            <person name="Scazzocchio C."/>
            <person name="Seiboth B."/>
            <person name="vanKuyk P.A."/>
            <person name="Wortman J."/>
            <person name="Dyer P.S."/>
            <person name="Grigoriev I.V."/>
        </authorList>
    </citation>
    <scope>NUCLEOTIDE SEQUENCE [LARGE SCALE GENOMIC DNA]</scope>
    <source>
        <strain evidence="16">CBS 593.65</strain>
    </source>
</reference>
<evidence type="ECO:0000313" key="16">
    <source>
        <dbReference type="Proteomes" id="UP000184356"/>
    </source>
</evidence>
<evidence type="ECO:0000256" key="7">
    <source>
        <dbReference type="ARBA" id="ARBA00022832"/>
    </source>
</evidence>
<dbReference type="OrthoDB" id="46988at2759"/>
<evidence type="ECO:0000256" key="9">
    <source>
        <dbReference type="ARBA" id="ARBA00023098"/>
    </source>
</evidence>
<dbReference type="GO" id="GO:0030497">
    <property type="term" value="P:fatty acid elongation"/>
    <property type="evidence" value="ECO:0007669"/>
    <property type="project" value="TreeGrafter"/>
</dbReference>
<keyword evidence="11 14" id="KW-0275">Fatty acid biosynthesis</keyword>
<gene>
    <name evidence="15" type="ORF">ASPSYDRAFT_124355</name>
</gene>
<evidence type="ECO:0000313" key="15">
    <source>
        <dbReference type="EMBL" id="OJJ64441.1"/>
    </source>
</evidence>
<feature type="non-terminal residue" evidence="15">
    <location>
        <position position="224"/>
    </location>
</feature>
<dbReference type="Proteomes" id="UP000184356">
    <property type="component" value="Unassembled WGS sequence"/>
</dbReference>
<dbReference type="STRING" id="1036612.A0A1L9TYB9"/>
<dbReference type="EC" id="4.2.1.134" evidence="4 14"/>
<evidence type="ECO:0000256" key="13">
    <source>
        <dbReference type="ARBA" id="ARBA00036671"/>
    </source>
</evidence>
<comment type="caution">
    <text evidence="14">Lacks conserved residue(s) required for the propagation of feature annotation.</text>
</comment>
<sequence length="224" mass="24934">AQSGLVRQYLLAYNAINFFLWTTLTVRTIRLLINQAVAHRSLSPTQFNIPAVFADTYAPLLQITQSLATLEILHSLIGIVRAPLVTTAMQVASRLFVVWGVLYPFHGSIVGAKGGDLLGEYGYLGCLLAWGVTECIRYGFFVMQVNGGVETVPGWWQWLRYNTFYVLYPIGISSECTLAVKALAGAQELHPLYYWFIVAVLVIYVPGSYVMYTHMIKQKGKTAG</sequence>
<dbReference type="PANTHER" id="PTHR11035:SF3">
    <property type="entry name" value="VERY-LONG-CHAIN (3R)-3-HYDROXYACYL-COA DEHYDRATASE"/>
    <property type="match status" value="1"/>
</dbReference>
<evidence type="ECO:0000256" key="4">
    <source>
        <dbReference type="ARBA" id="ARBA00013122"/>
    </source>
</evidence>
<evidence type="ECO:0000256" key="8">
    <source>
        <dbReference type="ARBA" id="ARBA00022989"/>
    </source>
</evidence>
<keyword evidence="16" id="KW-1185">Reference proteome</keyword>
<proteinExistence type="inferred from homology"/>
<name>A0A1L9TYB9_9EURO</name>
<evidence type="ECO:0000256" key="6">
    <source>
        <dbReference type="ARBA" id="ARBA00022692"/>
    </source>
</evidence>
<dbReference type="GeneID" id="63756512"/>
<keyword evidence="10 14" id="KW-0472">Membrane</keyword>
<keyword evidence="7 14" id="KW-0276">Fatty acid metabolism</keyword>
<feature type="non-terminal residue" evidence="15">
    <location>
        <position position="1"/>
    </location>
</feature>
<dbReference type="VEuPathDB" id="FungiDB:ASPSYDRAFT_124355"/>
<dbReference type="AlphaFoldDB" id="A0A1L9TYB9"/>